<proteinExistence type="predicted"/>
<name>A0A402AXH0_9CHLR</name>
<protein>
    <submittedName>
        <fullName evidence="2">Uncharacterized protein</fullName>
    </submittedName>
</protein>
<accession>A0A402AXH0</accession>
<keyword evidence="1" id="KW-0472">Membrane</keyword>
<keyword evidence="3" id="KW-1185">Reference proteome</keyword>
<reference evidence="3" key="1">
    <citation type="submission" date="2018-12" db="EMBL/GenBank/DDBJ databases">
        <title>Tengunoibacter tsumagoiensis gen. nov., sp. nov., Dictyobacter kobayashii sp. nov., D. alpinus sp. nov., and D. joshuensis sp. nov. and description of Dictyobacteraceae fam. nov. within the order Ktedonobacterales isolated from Tengu-no-mugimeshi.</title>
        <authorList>
            <person name="Wang C.M."/>
            <person name="Zheng Y."/>
            <person name="Sakai Y."/>
            <person name="Toyoda A."/>
            <person name="Minakuchi Y."/>
            <person name="Abe K."/>
            <person name="Yokota A."/>
            <person name="Yabe S."/>
        </authorList>
    </citation>
    <scope>NUCLEOTIDE SEQUENCE [LARGE SCALE GENOMIC DNA]</scope>
    <source>
        <strain evidence="3">Uno11</strain>
    </source>
</reference>
<keyword evidence="1" id="KW-0812">Transmembrane</keyword>
<evidence type="ECO:0000256" key="1">
    <source>
        <dbReference type="SAM" id="Phobius"/>
    </source>
</evidence>
<feature type="transmembrane region" description="Helical" evidence="1">
    <location>
        <begin position="15"/>
        <end position="37"/>
    </location>
</feature>
<dbReference type="AlphaFoldDB" id="A0A402AXH0"/>
<keyword evidence="1" id="KW-1133">Transmembrane helix</keyword>
<dbReference type="EMBL" id="BIFS01000002">
    <property type="protein sequence ID" value="GCE23840.1"/>
    <property type="molecule type" value="Genomic_DNA"/>
</dbReference>
<comment type="caution">
    <text evidence="2">The sequence shown here is derived from an EMBL/GenBank/DDBJ whole genome shotgun (WGS) entry which is preliminary data.</text>
</comment>
<gene>
    <name evidence="2" type="ORF">KDK_76400</name>
</gene>
<organism evidence="2 3">
    <name type="scientific">Dictyobacter kobayashii</name>
    <dbReference type="NCBI Taxonomy" id="2014872"/>
    <lineage>
        <taxon>Bacteria</taxon>
        <taxon>Bacillati</taxon>
        <taxon>Chloroflexota</taxon>
        <taxon>Ktedonobacteria</taxon>
        <taxon>Ktedonobacterales</taxon>
        <taxon>Dictyobacteraceae</taxon>
        <taxon>Dictyobacter</taxon>
    </lineage>
</organism>
<evidence type="ECO:0000313" key="2">
    <source>
        <dbReference type="EMBL" id="GCE23840.1"/>
    </source>
</evidence>
<dbReference type="RefSeq" id="WP_126557182.1">
    <property type="nucleotide sequence ID" value="NZ_BIFS01000002.1"/>
</dbReference>
<dbReference type="Proteomes" id="UP000287188">
    <property type="component" value="Unassembled WGS sequence"/>
</dbReference>
<evidence type="ECO:0000313" key="3">
    <source>
        <dbReference type="Proteomes" id="UP000287188"/>
    </source>
</evidence>
<sequence length="69" mass="7876">MELIFMSALENPGGLLWEAGACLLGIFCSLVGYYGIIKWIRYRKASRYYRGLCESLLHFQHVSSSEQQA</sequence>